<accession>A0A136KFU2</accession>
<feature type="transmembrane region" description="Helical" evidence="1">
    <location>
        <begin position="112"/>
        <end position="132"/>
    </location>
</feature>
<keyword evidence="1" id="KW-0812">Transmembrane</keyword>
<keyword evidence="1" id="KW-1133">Transmembrane helix</keyword>
<evidence type="ECO:0000313" key="3">
    <source>
        <dbReference type="Proteomes" id="UP000070449"/>
    </source>
</evidence>
<dbReference type="STRING" id="1617427.UZ20_WS6002000790"/>
<dbReference type="Gene3D" id="2.60.40.10">
    <property type="entry name" value="Immunoglobulins"/>
    <property type="match status" value="1"/>
</dbReference>
<dbReference type="InterPro" id="IPR050400">
    <property type="entry name" value="Bact_Cytoskel_RodZ"/>
</dbReference>
<dbReference type="CDD" id="cd00093">
    <property type="entry name" value="HTH_XRE"/>
    <property type="match status" value="1"/>
</dbReference>
<dbReference type="InterPro" id="IPR013783">
    <property type="entry name" value="Ig-like_fold"/>
</dbReference>
<evidence type="ECO:0000313" key="2">
    <source>
        <dbReference type="EMBL" id="KXK08262.1"/>
    </source>
</evidence>
<evidence type="ECO:0000256" key="1">
    <source>
        <dbReference type="SAM" id="Phobius"/>
    </source>
</evidence>
<keyword evidence="1" id="KW-0472">Membrane</keyword>
<dbReference type="PATRIC" id="fig|1617427.3.peg.822"/>
<dbReference type="PANTHER" id="PTHR34475">
    <property type="match status" value="1"/>
</dbReference>
<dbReference type="InterPro" id="IPR010982">
    <property type="entry name" value="Lambda_DNA-bd_dom_sf"/>
</dbReference>
<dbReference type="InterPro" id="IPR001387">
    <property type="entry name" value="Cro/C1-type_HTH"/>
</dbReference>
<gene>
    <name evidence="2" type="ORF">UZ20_WS6002000790</name>
</gene>
<name>A0A136KFU2_9BACT</name>
<dbReference type="PANTHER" id="PTHR34475:SF1">
    <property type="entry name" value="CYTOSKELETON PROTEIN RODZ"/>
    <property type="match status" value="1"/>
</dbReference>
<dbReference type="Gene3D" id="1.10.260.40">
    <property type="entry name" value="lambda repressor-like DNA-binding domains"/>
    <property type="match status" value="1"/>
</dbReference>
<dbReference type="AlphaFoldDB" id="A0A136KFU2"/>
<dbReference type="SUPFAM" id="SSF47413">
    <property type="entry name" value="lambda repressor-like DNA-binding domains"/>
    <property type="match status" value="1"/>
</dbReference>
<sequence length="330" mass="36835">MLNTSFQLRTIGSMLKDRRKERGLKISQISEITKIRGEYLSALEEGSYDIFPSEVYLKGFLKNYAKFLGINTDRAIAIYRRERDYKKQEPIITSTEKIQDRTLNLTITPAKVITLSIVVAVILAVGYVGSYIGRVFNEPDLRIVAPISIQAGSEDSVRTTEDSIKIEGLVEVGSLLTINGQRFQTNNFERFTETLDLQSGLNQFTIIAESQFGRKSEVVLNVFRESSQQAFTIDGEASVAGESAENSGTTFEAEVTIVNREAYLEIKENGSMTIARVLQVGDKIQLDQLTSLEIMTPRPDSVSITINNEDDSMSGTSTSWELVDNNIKKN</sequence>
<organism evidence="2 3">
    <name type="scientific">candidate division WS6 bacterium OLB21</name>
    <dbReference type="NCBI Taxonomy" id="1617427"/>
    <lineage>
        <taxon>Bacteria</taxon>
        <taxon>Candidatus Dojkabacteria</taxon>
    </lineage>
</organism>
<dbReference type="Proteomes" id="UP000070449">
    <property type="component" value="Unassembled WGS sequence"/>
</dbReference>
<dbReference type="EMBL" id="JYPD01000025">
    <property type="protein sequence ID" value="KXK08262.1"/>
    <property type="molecule type" value="Genomic_DNA"/>
</dbReference>
<dbReference type="GO" id="GO:0003677">
    <property type="term" value="F:DNA binding"/>
    <property type="evidence" value="ECO:0007669"/>
    <property type="project" value="InterPro"/>
</dbReference>
<proteinExistence type="predicted"/>
<dbReference type="Pfam" id="PF13413">
    <property type="entry name" value="HTH_25"/>
    <property type="match status" value="1"/>
</dbReference>
<comment type="caution">
    <text evidence="2">The sequence shown here is derived from an EMBL/GenBank/DDBJ whole genome shotgun (WGS) entry which is preliminary data.</text>
</comment>
<protein>
    <submittedName>
        <fullName evidence="2">Helix-turn-helix domain protein</fullName>
    </submittedName>
</protein>
<reference evidence="2 3" key="1">
    <citation type="submission" date="2015-02" db="EMBL/GenBank/DDBJ databases">
        <title>Improved understanding of the partial-nitritation anammox process through 23 genomes representing the majority of the microbial community.</title>
        <authorList>
            <person name="Speth D.R."/>
            <person name="In T Zandt M."/>
            <person name="Guerrero Cruz S."/>
            <person name="Jetten M.S."/>
            <person name="Dutilh B.E."/>
        </authorList>
    </citation>
    <scope>NUCLEOTIDE SEQUENCE [LARGE SCALE GENOMIC DNA]</scope>
    <source>
        <strain evidence="2">OLB21</strain>
    </source>
</reference>